<reference evidence="2" key="1">
    <citation type="submission" date="2020-06" db="EMBL/GenBank/DDBJ databases">
        <authorList>
            <consortium name="Plant Systems Biology data submission"/>
        </authorList>
    </citation>
    <scope>NUCLEOTIDE SEQUENCE</scope>
    <source>
        <strain evidence="2">D6</strain>
    </source>
</reference>
<dbReference type="InterPro" id="IPR003607">
    <property type="entry name" value="HD/PDEase_dom"/>
</dbReference>
<dbReference type="PANTHER" id="PTHR47990">
    <property type="entry name" value="2-OXOGLUTARATE (2OG) AND FE(II)-DEPENDENT OXYGENASE SUPERFAMILY PROTEIN-RELATED"/>
    <property type="match status" value="1"/>
</dbReference>
<proteinExistence type="predicted"/>
<name>A0A9N8E377_9STRA</name>
<feature type="domain" description="Fe2OG dioxygenase" evidence="1">
    <location>
        <begin position="165"/>
        <end position="271"/>
    </location>
</feature>
<dbReference type="CDD" id="cd00077">
    <property type="entry name" value="HDc"/>
    <property type="match status" value="1"/>
</dbReference>
<dbReference type="Gene3D" id="2.60.120.330">
    <property type="entry name" value="B-lactam Antibiotic, Isopenicillin N Synthase, Chain"/>
    <property type="match status" value="1"/>
</dbReference>
<dbReference type="EMBL" id="CAICTM010000602">
    <property type="protein sequence ID" value="CAB9513633.1"/>
    <property type="molecule type" value="Genomic_DNA"/>
</dbReference>
<dbReference type="OrthoDB" id="16547at2759"/>
<dbReference type="Pfam" id="PF03171">
    <property type="entry name" value="2OG-FeII_Oxy"/>
    <property type="match status" value="1"/>
</dbReference>
<keyword evidence="3" id="KW-1185">Reference proteome</keyword>
<gene>
    <name evidence="2" type="ORF">SEMRO_603_G173950.1</name>
</gene>
<organism evidence="2 3">
    <name type="scientific">Seminavis robusta</name>
    <dbReference type="NCBI Taxonomy" id="568900"/>
    <lineage>
        <taxon>Eukaryota</taxon>
        <taxon>Sar</taxon>
        <taxon>Stramenopiles</taxon>
        <taxon>Ochrophyta</taxon>
        <taxon>Bacillariophyta</taxon>
        <taxon>Bacillariophyceae</taxon>
        <taxon>Bacillariophycidae</taxon>
        <taxon>Naviculales</taxon>
        <taxon>Naviculaceae</taxon>
        <taxon>Seminavis</taxon>
    </lineage>
</organism>
<dbReference type="SUPFAM" id="SSF51197">
    <property type="entry name" value="Clavaminate synthase-like"/>
    <property type="match status" value="1"/>
</dbReference>
<dbReference type="InterPro" id="IPR027443">
    <property type="entry name" value="IPNS-like_sf"/>
</dbReference>
<dbReference type="SUPFAM" id="SSF109604">
    <property type="entry name" value="HD-domain/PDEase-like"/>
    <property type="match status" value="1"/>
</dbReference>
<dbReference type="PROSITE" id="PS51471">
    <property type="entry name" value="FE2OG_OXY"/>
    <property type="match status" value="1"/>
</dbReference>
<evidence type="ECO:0000313" key="3">
    <source>
        <dbReference type="Proteomes" id="UP001153069"/>
    </source>
</evidence>
<evidence type="ECO:0000313" key="2">
    <source>
        <dbReference type="EMBL" id="CAB9513633.1"/>
    </source>
</evidence>
<dbReference type="InterPro" id="IPR050231">
    <property type="entry name" value="Iron_ascorbate_oxido_reductase"/>
</dbReference>
<dbReference type="Pfam" id="PF14226">
    <property type="entry name" value="DIOX_N"/>
    <property type="match status" value="1"/>
</dbReference>
<comment type="caution">
    <text evidence="2">The sequence shown here is derived from an EMBL/GenBank/DDBJ whole genome shotgun (WGS) entry which is preliminary data.</text>
</comment>
<evidence type="ECO:0000259" key="1">
    <source>
        <dbReference type="PROSITE" id="PS51471"/>
    </source>
</evidence>
<dbReference type="InterPro" id="IPR044861">
    <property type="entry name" value="IPNS-like_FE2OG_OXY"/>
</dbReference>
<dbReference type="Gene3D" id="1.20.58.1910">
    <property type="match status" value="1"/>
</dbReference>
<protein>
    <submittedName>
        <fullName evidence="2">Probable iron/ascorbate oxidoreductase DDB_G0283291</fullName>
    </submittedName>
</protein>
<dbReference type="InterPro" id="IPR026992">
    <property type="entry name" value="DIOX_N"/>
</dbReference>
<accession>A0A9N8E377</accession>
<dbReference type="AlphaFoldDB" id="A0A9N8E377"/>
<dbReference type="Proteomes" id="UP001153069">
    <property type="component" value="Unassembled WGS sequence"/>
</dbReference>
<sequence length="604" mass="68455">MTATTPPVISLSSPTAVSEIASACSTWGGFVLVHHGLDSALLDQVLTLGHQFFDLPLEIKEKYNLQLHGAKWRGYMPYGGERSCGGQQEDAKEGLYLGDEHPSDHPQLGLPTFGSNVFPNEEIPAMKDVYVEYHKQMKELGNRMMRVLATGLELPEDTIEQNVTQYDPVILPRAFSYKPQQAEQEGQQWGIGEHSDYGLWTMILTNAPGLEFQHPESKQWCAVPFVPHGIIMNVGDVLDRLTGGKFISPFHRARNLSSTEQRLSLPFFYDPSWTAKMTALPLPDTQNDTQQRVQERWAKTKIRCQFDGSVEYSEFLAKKVANVFPDLIPEAHWKHLQSTSEPSTRHVLVVETPDASIAGKVRERVIQFYHDHQGHIKESHGMKHIRRVYEHATKAVHAHVPPLSSQQSMLVLVAALLHDVDDTKYFPSHTNYEHARQIMSHVEGLQEQQQQDAVVELISYVSCSQNKNRVPPAVAANNAYWKLIPRYADRLEAVGRIGVVRCYQYNCEKGQLLSSENTPCPQTEEDVWKLATPRRFEAYNGDSDDMISHYYDKLLHVARPPPNVVRNSYLEKRALASSKELVEVCLRYGRTGVVDEAYIRSLAY</sequence>
<dbReference type="Gene3D" id="1.10.472.50">
    <property type="entry name" value="HD-domain/PDEase-like"/>
    <property type="match status" value="1"/>
</dbReference>
<dbReference type="InterPro" id="IPR005123">
    <property type="entry name" value="Oxoglu/Fe-dep_dioxygenase_dom"/>
</dbReference>